<evidence type="ECO:0000313" key="1">
    <source>
        <dbReference type="EMBL" id="UTV28916.1"/>
    </source>
</evidence>
<proteinExistence type="predicted"/>
<dbReference type="Gene3D" id="3.30.460.10">
    <property type="entry name" value="Beta Polymerase, domain 2"/>
    <property type="match status" value="1"/>
</dbReference>
<dbReference type="Proteomes" id="UP001057998">
    <property type="component" value="Chromosome 1"/>
</dbReference>
<accession>A0ABY5GJE5</accession>
<gene>
    <name evidence="1" type="ORF">NNL38_06710</name>
</gene>
<dbReference type="CDD" id="cd05403">
    <property type="entry name" value="NT_KNTase_like"/>
    <property type="match status" value="1"/>
</dbReference>
<reference evidence="1" key="1">
    <citation type="submission" date="2022-07" db="EMBL/GenBank/DDBJ databases">
        <title>Genome sequencing of Photobacterium atrarenae GJH2-4.</title>
        <authorList>
            <person name="Park S.-J."/>
        </authorList>
    </citation>
    <scope>NUCLEOTIDE SEQUENCE</scope>
    <source>
        <strain evidence="1">GJH2-4</strain>
    </source>
</reference>
<protein>
    <submittedName>
        <fullName evidence="1">Nucleotidyltransferase domain-containing protein</fullName>
    </submittedName>
</protein>
<sequence length="257" mass="29169">MARTLPVIDGQTPFQDEYLPVLLDAVNQLKAGLGKNLHSIYVHGSVARREARPGKSDLNLTLIVEKPLNASEQSVLSTLKWRIASHHPVIPGVTLKAGDLTKVLSLEAIFRWGFWLKHCCLCLYGDDLASRFGCFEASWDIAKAMDGDIKKELSEYRAKIMATKVVKNYLDYCEAVARKMLWSCFSLVLHREQRLALSLRQCADAFLRHYPDKSLEIGRLFILVERTQVPKKASLFMIETFGGWIVDEFDKIDRKIG</sequence>
<dbReference type="EMBL" id="CP101508">
    <property type="protein sequence ID" value="UTV28916.1"/>
    <property type="molecule type" value="Genomic_DNA"/>
</dbReference>
<evidence type="ECO:0000313" key="2">
    <source>
        <dbReference type="Proteomes" id="UP001057998"/>
    </source>
</evidence>
<dbReference type="RefSeq" id="WP_255390239.1">
    <property type="nucleotide sequence ID" value="NZ_CP101508.1"/>
</dbReference>
<dbReference type="InterPro" id="IPR043519">
    <property type="entry name" value="NT_sf"/>
</dbReference>
<keyword evidence="2" id="KW-1185">Reference proteome</keyword>
<dbReference type="SUPFAM" id="SSF81301">
    <property type="entry name" value="Nucleotidyltransferase"/>
    <property type="match status" value="1"/>
</dbReference>
<organism evidence="1 2">
    <name type="scientific">Photobacterium atrarenae</name>
    <dbReference type="NCBI Taxonomy" id="865757"/>
    <lineage>
        <taxon>Bacteria</taxon>
        <taxon>Pseudomonadati</taxon>
        <taxon>Pseudomonadota</taxon>
        <taxon>Gammaproteobacteria</taxon>
        <taxon>Vibrionales</taxon>
        <taxon>Vibrionaceae</taxon>
        <taxon>Photobacterium</taxon>
    </lineage>
</organism>
<name>A0ABY5GJE5_9GAMM</name>